<dbReference type="InterPro" id="IPR036736">
    <property type="entry name" value="ACP-like_sf"/>
</dbReference>
<reference evidence="3" key="1">
    <citation type="submission" date="2019-04" db="EMBL/GenBank/DDBJ databases">
        <title>Evolution of Biomass-Degrading Anaerobic Consortia Revealed by Metagenomics.</title>
        <authorList>
            <person name="Peng X."/>
        </authorList>
    </citation>
    <scope>NUCLEOTIDE SEQUENCE</scope>
    <source>
        <strain evidence="3">SIG311</strain>
    </source>
</reference>
<dbReference type="Gene3D" id="1.10.1200.10">
    <property type="entry name" value="ACP-like"/>
    <property type="match status" value="1"/>
</dbReference>
<feature type="domain" description="EAL" evidence="2">
    <location>
        <begin position="1"/>
        <end position="72"/>
    </location>
</feature>
<evidence type="ECO:0000313" key="3">
    <source>
        <dbReference type="EMBL" id="MBE5920376.1"/>
    </source>
</evidence>
<dbReference type="InterPro" id="IPR001633">
    <property type="entry name" value="EAL_dom"/>
</dbReference>
<sequence length="72" mass="8181">MDKFEVVAKIIEEVADIPVDEIEKDSSLMDDLDLSSLEIMTILNNISRKFSVKITEQQTLEIETVADILEIL</sequence>
<evidence type="ECO:0000259" key="2">
    <source>
        <dbReference type="PROSITE" id="PS50883"/>
    </source>
</evidence>
<dbReference type="PROSITE" id="PS50883">
    <property type="entry name" value="EAL"/>
    <property type="match status" value="1"/>
</dbReference>
<proteinExistence type="predicted"/>
<evidence type="ECO:0000259" key="1">
    <source>
        <dbReference type="PROSITE" id="PS50075"/>
    </source>
</evidence>
<dbReference type="AlphaFoldDB" id="A0A927UB15"/>
<accession>A0A927UB15</accession>
<name>A0A927UB15_9FIRM</name>
<evidence type="ECO:0000313" key="4">
    <source>
        <dbReference type="Proteomes" id="UP000766246"/>
    </source>
</evidence>
<dbReference type="InterPro" id="IPR009081">
    <property type="entry name" value="PP-bd_ACP"/>
</dbReference>
<organism evidence="3 4">
    <name type="scientific">Pseudobutyrivibrio ruminis</name>
    <dbReference type="NCBI Taxonomy" id="46206"/>
    <lineage>
        <taxon>Bacteria</taxon>
        <taxon>Bacillati</taxon>
        <taxon>Bacillota</taxon>
        <taxon>Clostridia</taxon>
        <taxon>Lachnospirales</taxon>
        <taxon>Lachnospiraceae</taxon>
        <taxon>Pseudobutyrivibrio</taxon>
    </lineage>
</organism>
<protein>
    <submittedName>
        <fullName evidence="3">Acyl carrier protein</fullName>
    </submittedName>
</protein>
<dbReference type="PROSITE" id="PS50075">
    <property type="entry name" value="CARRIER"/>
    <property type="match status" value="1"/>
</dbReference>
<comment type="caution">
    <text evidence="3">The sequence shown here is derived from an EMBL/GenBank/DDBJ whole genome shotgun (WGS) entry which is preliminary data.</text>
</comment>
<dbReference type="Proteomes" id="UP000766246">
    <property type="component" value="Unassembled WGS sequence"/>
</dbReference>
<dbReference type="SUPFAM" id="SSF47336">
    <property type="entry name" value="ACP-like"/>
    <property type="match status" value="1"/>
</dbReference>
<dbReference type="Pfam" id="PF00550">
    <property type="entry name" value="PP-binding"/>
    <property type="match status" value="1"/>
</dbReference>
<feature type="domain" description="Carrier" evidence="1">
    <location>
        <begin position="1"/>
        <end position="72"/>
    </location>
</feature>
<gene>
    <name evidence="3" type="ORF">E7272_11120</name>
</gene>
<dbReference type="EMBL" id="SVER01000031">
    <property type="protein sequence ID" value="MBE5920376.1"/>
    <property type="molecule type" value="Genomic_DNA"/>
</dbReference>